<evidence type="ECO:0000313" key="2">
    <source>
        <dbReference type="EMBL" id="KAB2631150.1"/>
    </source>
</evidence>
<dbReference type="AlphaFoldDB" id="A0A5N5I0D0"/>
<dbReference type="Proteomes" id="UP000327157">
    <property type="component" value="Chromosome 12"/>
</dbReference>
<reference evidence="2 3" key="1">
    <citation type="submission" date="2019-09" db="EMBL/GenBank/DDBJ databases">
        <authorList>
            <person name="Ou C."/>
        </authorList>
    </citation>
    <scope>NUCLEOTIDE SEQUENCE [LARGE SCALE GENOMIC DNA]</scope>
    <source>
        <strain evidence="2">S2</strain>
        <tissue evidence="2">Leaf</tissue>
    </source>
</reference>
<evidence type="ECO:0000256" key="1">
    <source>
        <dbReference type="SAM" id="Phobius"/>
    </source>
</evidence>
<accession>A0A5N5I0D0</accession>
<name>A0A5N5I0D0_9ROSA</name>
<proteinExistence type="predicted"/>
<comment type="caution">
    <text evidence="2">The sequence shown here is derived from an EMBL/GenBank/DDBJ whole genome shotgun (WGS) entry which is preliminary data.</text>
</comment>
<gene>
    <name evidence="2" type="ORF">D8674_008669</name>
</gene>
<keyword evidence="1" id="KW-0472">Membrane</keyword>
<keyword evidence="1" id="KW-1133">Transmembrane helix</keyword>
<dbReference type="OrthoDB" id="544175at2759"/>
<reference evidence="3" key="2">
    <citation type="submission" date="2019-10" db="EMBL/GenBank/DDBJ databases">
        <title>A de novo genome assembly of a pear dwarfing rootstock.</title>
        <authorList>
            <person name="Wang F."/>
            <person name="Wang J."/>
            <person name="Li S."/>
            <person name="Zhang Y."/>
            <person name="Fang M."/>
            <person name="Ma L."/>
            <person name="Zhao Y."/>
            <person name="Jiang S."/>
        </authorList>
    </citation>
    <scope>NUCLEOTIDE SEQUENCE [LARGE SCALE GENOMIC DNA]</scope>
</reference>
<evidence type="ECO:0000313" key="3">
    <source>
        <dbReference type="Proteomes" id="UP000327157"/>
    </source>
</evidence>
<reference evidence="2 3" key="3">
    <citation type="submission" date="2019-11" db="EMBL/GenBank/DDBJ databases">
        <title>A de novo genome assembly of a pear dwarfing rootstock.</title>
        <authorList>
            <person name="Wang F."/>
            <person name="Wang J."/>
            <person name="Li S."/>
            <person name="Zhang Y."/>
            <person name="Fang M."/>
            <person name="Ma L."/>
            <person name="Zhao Y."/>
            <person name="Jiang S."/>
        </authorList>
    </citation>
    <scope>NUCLEOTIDE SEQUENCE [LARGE SCALE GENOMIC DNA]</scope>
    <source>
        <strain evidence="2">S2</strain>
        <tissue evidence="2">Leaf</tissue>
    </source>
</reference>
<dbReference type="EMBL" id="SMOL01000143">
    <property type="protein sequence ID" value="KAB2631150.1"/>
    <property type="molecule type" value="Genomic_DNA"/>
</dbReference>
<feature type="transmembrane region" description="Helical" evidence="1">
    <location>
        <begin position="26"/>
        <end position="44"/>
    </location>
</feature>
<feature type="transmembrane region" description="Helical" evidence="1">
    <location>
        <begin position="50"/>
        <end position="73"/>
    </location>
</feature>
<keyword evidence="3" id="KW-1185">Reference proteome</keyword>
<sequence length="81" mass="9274">MTTETGQIGSSKSWGTIFVNGNNSQIVVLFFLFIEILVFLFRYYDITNNANSYLGSSGLWLHVVEGVQIMFFFKEKATYTQ</sequence>
<keyword evidence="1" id="KW-0812">Transmembrane</keyword>
<organism evidence="2 3">
    <name type="scientific">Pyrus ussuriensis x Pyrus communis</name>
    <dbReference type="NCBI Taxonomy" id="2448454"/>
    <lineage>
        <taxon>Eukaryota</taxon>
        <taxon>Viridiplantae</taxon>
        <taxon>Streptophyta</taxon>
        <taxon>Embryophyta</taxon>
        <taxon>Tracheophyta</taxon>
        <taxon>Spermatophyta</taxon>
        <taxon>Magnoliopsida</taxon>
        <taxon>eudicotyledons</taxon>
        <taxon>Gunneridae</taxon>
        <taxon>Pentapetalae</taxon>
        <taxon>rosids</taxon>
        <taxon>fabids</taxon>
        <taxon>Rosales</taxon>
        <taxon>Rosaceae</taxon>
        <taxon>Amygdaloideae</taxon>
        <taxon>Maleae</taxon>
        <taxon>Pyrus</taxon>
    </lineage>
</organism>
<protein>
    <submittedName>
        <fullName evidence="2">Uncharacterized protein</fullName>
    </submittedName>
</protein>